<evidence type="ECO:0000256" key="7">
    <source>
        <dbReference type="ARBA" id="ARBA00023136"/>
    </source>
</evidence>
<evidence type="ECO:0000256" key="11">
    <source>
        <dbReference type="ARBA" id="ARBA00074359"/>
    </source>
</evidence>
<gene>
    <name evidence="15" type="primary">dnajc11a</name>
</gene>
<evidence type="ECO:0000313" key="14">
    <source>
        <dbReference type="Proteomes" id="UP000515152"/>
    </source>
</evidence>
<organism evidence="14 15">
    <name type="scientific">Clupea harengus</name>
    <name type="common">Atlantic herring</name>
    <dbReference type="NCBI Taxonomy" id="7950"/>
    <lineage>
        <taxon>Eukaryota</taxon>
        <taxon>Metazoa</taxon>
        <taxon>Chordata</taxon>
        <taxon>Craniata</taxon>
        <taxon>Vertebrata</taxon>
        <taxon>Euteleostomi</taxon>
        <taxon>Actinopterygii</taxon>
        <taxon>Neopterygii</taxon>
        <taxon>Teleostei</taxon>
        <taxon>Clupei</taxon>
        <taxon>Clupeiformes</taxon>
        <taxon>Clupeoidei</taxon>
        <taxon>Clupeidae</taxon>
        <taxon>Clupea</taxon>
    </lineage>
</organism>
<keyword evidence="4" id="KW-0007">Acetylation</keyword>
<accession>A0A6P3VMS8</accession>
<dbReference type="CTD" id="322953"/>
<evidence type="ECO:0000256" key="4">
    <source>
        <dbReference type="ARBA" id="ARBA00022990"/>
    </source>
</evidence>
<keyword evidence="8" id="KW-0143">Chaperone</keyword>
<dbReference type="KEGG" id="char:105894309"/>
<comment type="subcellular location">
    <subcellularLocation>
        <location evidence="1">Mitochondrion outer membrane</location>
        <topology evidence="1">Peripheral membrane protein</topology>
    </subcellularLocation>
</comment>
<comment type="function">
    <text evidence="9">Required for mitochondrial inner membrane organization. Seems to function through its association with the MICOS complex and the mitochondrial outer membrane sorting assembly machinery (SAM) complex.</text>
</comment>
<keyword evidence="12" id="KW-0812">Transmembrane</keyword>
<dbReference type="InterPro" id="IPR001623">
    <property type="entry name" value="DnaJ_domain"/>
</dbReference>
<dbReference type="Pfam" id="PF11875">
    <property type="entry name" value="DnaJ-like_C11_C"/>
    <property type="match status" value="1"/>
</dbReference>
<name>A0A6P3VMS8_CLUHA</name>
<dbReference type="InterPro" id="IPR055225">
    <property type="entry name" value="DNAJC11-like_beta-barrel"/>
</dbReference>
<dbReference type="Gene3D" id="1.10.287.110">
    <property type="entry name" value="DnaJ domain"/>
    <property type="match status" value="1"/>
</dbReference>
<evidence type="ECO:0000256" key="3">
    <source>
        <dbReference type="ARBA" id="ARBA00022787"/>
    </source>
</evidence>
<evidence type="ECO:0000256" key="9">
    <source>
        <dbReference type="ARBA" id="ARBA00056707"/>
    </source>
</evidence>
<dbReference type="OrthoDB" id="18010at2759"/>
<dbReference type="Pfam" id="PF00226">
    <property type="entry name" value="DnaJ"/>
    <property type="match status" value="1"/>
</dbReference>
<dbReference type="InterPro" id="IPR052243">
    <property type="entry name" value="Mito_inner_membrane_organizer"/>
</dbReference>
<feature type="transmembrane region" description="Helical" evidence="12">
    <location>
        <begin position="384"/>
        <end position="403"/>
    </location>
</feature>
<evidence type="ECO:0000259" key="13">
    <source>
        <dbReference type="PROSITE" id="PS50076"/>
    </source>
</evidence>
<feature type="domain" description="J" evidence="13">
    <location>
        <begin position="14"/>
        <end position="82"/>
    </location>
</feature>
<keyword evidence="6" id="KW-0496">Mitochondrion</keyword>
<keyword evidence="7 12" id="KW-0472">Membrane</keyword>
<dbReference type="PANTHER" id="PTHR44157">
    <property type="entry name" value="DNAJ HOMOLOG SUBFAMILY C MEMBER 11"/>
    <property type="match status" value="1"/>
</dbReference>
<dbReference type="InterPro" id="IPR024586">
    <property type="entry name" value="DnaJ-like_C11_C"/>
</dbReference>
<dbReference type="PROSITE" id="PS00636">
    <property type="entry name" value="DNAJ_1"/>
    <property type="match status" value="1"/>
</dbReference>
<dbReference type="GeneID" id="105894309"/>
<dbReference type="CDD" id="cd22249">
    <property type="entry name" value="UDM1_RNF168_RNF169-like"/>
    <property type="match status" value="1"/>
</dbReference>
<evidence type="ECO:0000256" key="6">
    <source>
        <dbReference type="ARBA" id="ARBA00023128"/>
    </source>
</evidence>
<evidence type="ECO:0000256" key="5">
    <source>
        <dbReference type="ARBA" id="ARBA00023054"/>
    </source>
</evidence>
<keyword evidence="5" id="KW-0175">Coiled coil</keyword>
<evidence type="ECO:0000313" key="15">
    <source>
        <dbReference type="RefSeq" id="XP_012676250.1"/>
    </source>
</evidence>
<keyword evidence="14" id="KW-1185">Reference proteome</keyword>
<dbReference type="FunFam" id="1.10.287.110:FF:000027">
    <property type="entry name" value="DnaJ (Hsp40) homolog, subfamily C, member 11"/>
    <property type="match status" value="1"/>
</dbReference>
<evidence type="ECO:0000256" key="8">
    <source>
        <dbReference type="ARBA" id="ARBA00023186"/>
    </source>
</evidence>
<reference evidence="15" key="1">
    <citation type="submission" date="2025-08" db="UniProtKB">
        <authorList>
            <consortium name="RefSeq"/>
        </authorList>
    </citation>
    <scope>IDENTIFICATION</scope>
</reference>
<dbReference type="GO" id="GO:0005741">
    <property type="term" value="C:mitochondrial outer membrane"/>
    <property type="evidence" value="ECO:0007669"/>
    <property type="project" value="UniProtKB-SubCell"/>
</dbReference>
<dbReference type="GO" id="GO:0042407">
    <property type="term" value="P:cristae formation"/>
    <property type="evidence" value="ECO:0007669"/>
    <property type="project" value="TreeGrafter"/>
</dbReference>
<dbReference type="AlphaFoldDB" id="A0A6P3VMS8"/>
<dbReference type="RefSeq" id="XP_012676250.1">
    <property type="nucleotide sequence ID" value="XM_012820796.3"/>
</dbReference>
<evidence type="ECO:0000256" key="2">
    <source>
        <dbReference type="ARBA" id="ARBA00022553"/>
    </source>
</evidence>
<evidence type="ECO:0000256" key="12">
    <source>
        <dbReference type="SAM" id="Phobius"/>
    </source>
</evidence>
<dbReference type="SUPFAM" id="SSF46565">
    <property type="entry name" value="Chaperone J-domain"/>
    <property type="match status" value="1"/>
</dbReference>
<dbReference type="InterPro" id="IPR036869">
    <property type="entry name" value="J_dom_sf"/>
</dbReference>
<dbReference type="PRINTS" id="PR00625">
    <property type="entry name" value="JDOMAIN"/>
</dbReference>
<dbReference type="PANTHER" id="PTHR44157:SF2">
    <property type="entry name" value="DNAJ (HSP40) HOMOLOG, SUBFAMILY C, MEMBER 11"/>
    <property type="match status" value="1"/>
</dbReference>
<comment type="similarity">
    <text evidence="10">Belongs to the DNAJC11 family.</text>
</comment>
<keyword evidence="12" id="KW-1133">Transmembrane helix</keyword>
<dbReference type="InterPro" id="IPR018253">
    <property type="entry name" value="DnaJ_domain_CS"/>
</dbReference>
<evidence type="ECO:0000256" key="1">
    <source>
        <dbReference type="ARBA" id="ARBA00004450"/>
    </source>
</evidence>
<dbReference type="SMART" id="SM00271">
    <property type="entry name" value="DnaJ"/>
    <property type="match status" value="1"/>
</dbReference>
<dbReference type="Pfam" id="PF22774">
    <property type="entry name" value="DNAJC11_beta-barrel"/>
    <property type="match status" value="1"/>
</dbReference>
<proteinExistence type="inferred from homology"/>
<dbReference type="Proteomes" id="UP000515152">
    <property type="component" value="Chromosome 4"/>
</dbReference>
<sequence length="559" mass="63146">MAAALDDDEIDNDDYYSLLNVRREATQDELKAAYRRLCMLYHPDKHRDPELKRQAEQLFNLVHQAYEVLSDAQSRAIYDIYGKRGLEVEGWEVVERRRTPGEIREEFERLQRERDERRLQQRTNPKGTISVGVDATDLFDHYEEDYEDVPAGGFPHVEINKMHISQSIEAPLTTADTAILSGSLSTHNGNGGGNITVALRKVTSAKGWGEVEFGAGDSHGPLVGFKIFRNLTTRCFMTAQCGMQFSSRGVRPGVTTMLARHLDKNTMGYLQWRWGTQSSMNTSIVRDTKSSHFTLAAQLGIPHTFIMMSYQYKFQNEDQTKIKGSVKSGFFGTVVEYGAETKISRHSVLGATVSVGVPQGVSLKIKLNRASQTYFFPIHLTDQLMPSAIFYATVGPLVFYLAIQRLVIRPYLRAQKEQDLEKHRQSSATDIAKKKQEAESAVLLMQEGVRRIIETEESKMGLIILNAWYGKFVTDNSRKHERARVIDVTVPLQCLVKDSKLILTEASKAGLPGFYDPCVGEEKGLKVLYQFRGVMHQVLSGDTEPLRIPKQSHRVDNDT</sequence>
<evidence type="ECO:0000256" key="10">
    <source>
        <dbReference type="ARBA" id="ARBA00061668"/>
    </source>
</evidence>
<keyword evidence="3" id="KW-1000">Mitochondrion outer membrane</keyword>
<dbReference type="PROSITE" id="PS50076">
    <property type="entry name" value="DNAJ_2"/>
    <property type="match status" value="1"/>
</dbReference>
<dbReference type="CDD" id="cd06257">
    <property type="entry name" value="DnaJ"/>
    <property type="match status" value="1"/>
</dbReference>
<keyword evidence="2" id="KW-0597">Phosphoprotein</keyword>
<protein>
    <recommendedName>
        <fullName evidence="11">DnaJ homolog subfamily C member 11</fullName>
    </recommendedName>
</protein>